<dbReference type="GO" id="GO:0005886">
    <property type="term" value="C:plasma membrane"/>
    <property type="evidence" value="ECO:0007669"/>
    <property type="project" value="UniProtKB-SubCell"/>
</dbReference>
<keyword evidence="11" id="KW-0482">Metalloprotease</keyword>
<dbReference type="EMBL" id="CP002452">
    <property type="protein sequence ID" value="ADV46375.1"/>
    <property type="molecule type" value="Genomic_DNA"/>
</dbReference>
<keyword evidence="8" id="KW-0378">Hydrolase</keyword>
<dbReference type="InterPro" id="IPR052348">
    <property type="entry name" value="Metallopeptidase_M50B"/>
</dbReference>
<evidence type="ECO:0000313" key="16">
    <source>
        <dbReference type="Proteomes" id="UP000008633"/>
    </source>
</evidence>
<dbReference type="eggNOG" id="COG1994">
    <property type="taxonomic scope" value="Bacteria"/>
</dbReference>
<keyword evidence="5" id="KW-0645">Protease</keyword>
<protein>
    <submittedName>
        <fullName evidence="15">Peptidase M50</fullName>
    </submittedName>
</protein>
<feature type="transmembrane region" description="Helical" evidence="13">
    <location>
        <begin position="94"/>
        <end position="118"/>
    </location>
</feature>
<evidence type="ECO:0000256" key="11">
    <source>
        <dbReference type="ARBA" id="ARBA00023049"/>
    </source>
</evidence>
<dbReference type="InterPro" id="IPR008915">
    <property type="entry name" value="Peptidase_M50"/>
</dbReference>
<dbReference type="KEGG" id="nsa:Nitsa_1121"/>
<evidence type="ECO:0000256" key="5">
    <source>
        <dbReference type="ARBA" id="ARBA00022670"/>
    </source>
</evidence>
<keyword evidence="9" id="KW-0862">Zinc</keyword>
<accession>E6WY01</accession>
<dbReference type="STRING" id="749222.Nitsa_1121"/>
<evidence type="ECO:0000256" key="8">
    <source>
        <dbReference type="ARBA" id="ARBA00022801"/>
    </source>
</evidence>
<evidence type="ECO:0000256" key="4">
    <source>
        <dbReference type="ARBA" id="ARBA00022475"/>
    </source>
</evidence>
<evidence type="ECO:0000256" key="2">
    <source>
        <dbReference type="ARBA" id="ARBA00004651"/>
    </source>
</evidence>
<evidence type="ECO:0000256" key="13">
    <source>
        <dbReference type="SAM" id="Phobius"/>
    </source>
</evidence>
<dbReference type="AlphaFoldDB" id="E6WY01"/>
<dbReference type="GO" id="GO:0046872">
    <property type="term" value="F:metal ion binding"/>
    <property type="evidence" value="ECO:0007669"/>
    <property type="project" value="UniProtKB-KW"/>
</dbReference>
<dbReference type="Pfam" id="PF02163">
    <property type="entry name" value="Peptidase_M50"/>
    <property type="match status" value="1"/>
</dbReference>
<evidence type="ECO:0000256" key="9">
    <source>
        <dbReference type="ARBA" id="ARBA00022833"/>
    </source>
</evidence>
<feature type="domain" description="Peptidase M50" evidence="14">
    <location>
        <begin position="135"/>
        <end position="191"/>
    </location>
</feature>
<keyword evidence="6 13" id="KW-0812">Transmembrane</keyword>
<evidence type="ECO:0000256" key="7">
    <source>
        <dbReference type="ARBA" id="ARBA00022723"/>
    </source>
</evidence>
<dbReference type="InterPro" id="IPR044537">
    <property type="entry name" value="Rip2-like"/>
</dbReference>
<keyword evidence="16" id="KW-1185">Reference proteome</keyword>
<evidence type="ECO:0000256" key="6">
    <source>
        <dbReference type="ARBA" id="ARBA00022692"/>
    </source>
</evidence>
<evidence type="ECO:0000259" key="14">
    <source>
        <dbReference type="Pfam" id="PF02163"/>
    </source>
</evidence>
<proteinExistence type="inferred from homology"/>
<dbReference type="GO" id="GO:0006508">
    <property type="term" value="P:proteolysis"/>
    <property type="evidence" value="ECO:0007669"/>
    <property type="project" value="UniProtKB-KW"/>
</dbReference>
<evidence type="ECO:0000256" key="12">
    <source>
        <dbReference type="ARBA" id="ARBA00023136"/>
    </source>
</evidence>
<keyword evidence="4" id="KW-1003">Cell membrane</keyword>
<feature type="transmembrane region" description="Helical" evidence="13">
    <location>
        <begin position="182"/>
        <end position="210"/>
    </location>
</feature>
<evidence type="ECO:0000256" key="10">
    <source>
        <dbReference type="ARBA" id="ARBA00022989"/>
    </source>
</evidence>
<dbReference type="GO" id="GO:0008237">
    <property type="term" value="F:metallopeptidase activity"/>
    <property type="evidence" value="ECO:0007669"/>
    <property type="project" value="UniProtKB-KW"/>
</dbReference>
<organism evidence="15 16">
    <name type="scientific">Nitratifractor salsuginis (strain DSM 16511 / JCM 12458 / E9I37-1)</name>
    <dbReference type="NCBI Taxonomy" id="749222"/>
    <lineage>
        <taxon>Bacteria</taxon>
        <taxon>Pseudomonadati</taxon>
        <taxon>Campylobacterota</taxon>
        <taxon>Epsilonproteobacteria</taxon>
        <taxon>Campylobacterales</taxon>
        <taxon>Sulfurovaceae</taxon>
        <taxon>Nitratifractor</taxon>
    </lineage>
</organism>
<dbReference type="PANTHER" id="PTHR35864">
    <property type="entry name" value="ZINC METALLOPROTEASE MJ0611-RELATED"/>
    <property type="match status" value="1"/>
</dbReference>
<keyword evidence="7" id="KW-0479">Metal-binding</keyword>
<dbReference type="HOGENOM" id="CLU_086979_0_0_7"/>
<comment type="similarity">
    <text evidence="3">Belongs to the peptidase M50B family.</text>
</comment>
<feature type="transmembrane region" description="Helical" evidence="13">
    <location>
        <begin position="130"/>
        <end position="152"/>
    </location>
</feature>
<evidence type="ECO:0000256" key="1">
    <source>
        <dbReference type="ARBA" id="ARBA00001947"/>
    </source>
</evidence>
<feature type="transmembrane region" description="Helical" evidence="13">
    <location>
        <begin position="6"/>
        <end position="32"/>
    </location>
</feature>
<sequence length="216" mass="23705">MSELELLKIIASILALIVSVVGHEIMHGWVAYRYGDMTAKLQGRLSINPIRHIDPVGTILVPALLYAMHAPFLFGWAKPVPIDMNTVLRKGGYGAAVAVSLAGITYNFALAILAATLLPLAWPPHGMLGAFVYLFLAQSVMINVVLGVFNLWPIPPLDGSQALRFFAAKMGWRGFVEAYEKIYPYGMIILFAILFTPLADILFAPVGWILKWIIPG</sequence>
<reference evidence="16" key="2">
    <citation type="submission" date="2011-01" db="EMBL/GenBank/DDBJ databases">
        <title>The complete genome of Nitratifractor salsuginis DSM 16511.</title>
        <authorList>
            <consortium name="US DOE Joint Genome Institute (JGI-PGF)"/>
            <person name="Lucas S."/>
            <person name="Copeland A."/>
            <person name="Lapidus A."/>
            <person name="Bruce D."/>
            <person name="Goodwin L."/>
            <person name="Pitluck S."/>
            <person name="Kyrpides N."/>
            <person name="Mavromatis K."/>
            <person name="Ivanova N."/>
            <person name="Mikhailova N."/>
            <person name="Zeytun A."/>
            <person name="Detter J.C."/>
            <person name="Tapia R."/>
            <person name="Han C."/>
            <person name="Land M."/>
            <person name="Hauser L."/>
            <person name="Markowitz V."/>
            <person name="Cheng J.-F."/>
            <person name="Hugenholtz P."/>
            <person name="Woyke T."/>
            <person name="Wu D."/>
            <person name="Tindall B."/>
            <person name="Schuetze A."/>
            <person name="Brambilla E."/>
            <person name="Klenk H.-P."/>
            <person name="Eisen J.A."/>
        </authorList>
    </citation>
    <scope>NUCLEOTIDE SEQUENCE [LARGE SCALE GENOMIC DNA]</scope>
    <source>
        <strain evidence="16">DSM 16511 / JCM 12458 / E9I37-1</strain>
    </source>
</reference>
<dbReference type="PANTHER" id="PTHR35864:SF1">
    <property type="entry name" value="ZINC METALLOPROTEASE YWHC-RELATED"/>
    <property type="match status" value="1"/>
</dbReference>
<comment type="subcellular location">
    <subcellularLocation>
        <location evidence="2">Cell membrane</location>
        <topology evidence="2">Multi-pass membrane protein</topology>
    </subcellularLocation>
</comment>
<name>E6WY01_NITSE</name>
<dbReference type="RefSeq" id="WP_013554066.1">
    <property type="nucleotide sequence ID" value="NC_014935.1"/>
</dbReference>
<evidence type="ECO:0000313" key="15">
    <source>
        <dbReference type="EMBL" id="ADV46375.1"/>
    </source>
</evidence>
<evidence type="ECO:0000256" key="3">
    <source>
        <dbReference type="ARBA" id="ARBA00007931"/>
    </source>
</evidence>
<reference evidence="15 16" key="1">
    <citation type="journal article" date="2011" name="Stand. Genomic Sci.">
        <title>Complete genome sequence of Nitratifractor salsuginis type strain (E9I37-1).</title>
        <authorList>
            <person name="Anderson I."/>
            <person name="Sikorski J."/>
            <person name="Zeytun A."/>
            <person name="Nolan M."/>
            <person name="Lapidus A."/>
            <person name="Lucas S."/>
            <person name="Hammon N."/>
            <person name="Deshpande S."/>
            <person name="Cheng J.F."/>
            <person name="Tapia R."/>
            <person name="Han C."/>
            <person name="Goodwin L."/>
            <person name="Pitluck S."/>
            <person name="Liolios K."/>
            <person name="Pagani I."/>
            <person name="Ivanova N."/>
            <person name="Huntemann M."/>
            <person name="Mavromatis K."/>
            <person name="Ovchinikova G."/>
            <person name="Pati A."/>
            <person name="Chen A."/>
            <person name="Palaniappan K."/>
            <person name="Land M."/>
            <person name="Hauser L."/>
            <person name="Brambilla E.M."/>
            <person name="Ngatchou-Djao O.D."/>
            <person name="Rohde M."/>
            <person name="Tindall B.J."/>
            <person name="Goker M."/>
            <person name="Detter J.C."/>
            <person name="Woyke T."/>
            <person name="Bristow J."/>
            <person name="Eisen J.A."/>
            <person name="Markowitz V."/>
            <person name="Hugenholtz P."/>
            <person name="Klenk H.P."/>
            <person name="Kyrpides N.C."/>
        </authorList>
    </citation>
    <scope>NUCLEOTIDE SEQUENCE [LARGE SCALE GENOMIC DNA]</scope>
    <source>
        <strain evidence="16">DSM 16511 / JCM 12458 / E9I37-1</strain>
    </source>
</reference>
<keyword evidence="10 13" id="KW-1133">Transmembrane helix</keyword>
<dbReference type="Proteomes" id="UP000008633">
    <property type="component" value="Chromosome"/>
</dbReference>
<dbReference type="OrthoDB" id="9800627at2"/>
<dbReference type="CDD" id="cd06158">
    <property type="entry name" value="S2P-M50_like_1"/>
    <property type="match status" value="1"/>
</dbReference>
<gene>
    <name evidence="15" type="ordered locus">Nitsa_1121</name>
</gene>
<feature type="transmembrane region" description="Helical" evidence="13">
    <location>
        <begin position="53"/>
        <end position="74"/>
    </location>
</feature>
<keyword evidence="12 13" id="KW-0472">Membrane</keyword>
<comment type="cofactor">
    <cofactor evidence="1">
        <name>Zn(2+)</name>
        <dbReference type="ChEBI" id="CHEBI:29105"/>
    </cofactor>
</comment>